<protein>
    <submittedName>
        <fullName evidence="3">3-hydroxyacyl-(Acyl-carrier-protein) dehydratase FabZ form</fullName>
    </submittedName>
</protein>
<evidence type="ECO:0000256" key="1">
    <source>
        <dbReference type="ARBA" id="ARBA00009174"/>
    </source>
</evidence>
<proteinExistence type="inferred from homology"/>
<dbReference type="RefSeq" id="WP_063281151.1">
    <property type="nucleotide sequence ID" value="NZ_LIYF01000005.1"/>
</dbReference>
<dbReference type="PANTHER" id="PTHR30272">
    <property type="entry name" value="3-HYDROXYACYL-[ACYL-CARRIER-PROTEIN] DEHYDRATASE"/>
    <property type="match status" value="1"/>
</dbReference>
<dbReference type="Gene3D" id="3.10.129.10">
    <property type="entry name" value="Hotdog Thioesterase"/>
    <property type="match status" value="1"/>
</dbReference>
<sequence length="141" mass="16163">MKFNQNQVEKILPQKFPFRFIDTVEDINVEEKKSISTQVFKKNDFYFQGHFPKNPVVPGVLIIEATAQAALILISEINKKSLEIGYLVSVKKVTFHTPLKPNEKVILKCTIKQRIGKFYIVEGLVTKEQEKVAKLELTLSV</sequence>
<comment type="similarity">
    <text evidence="1">Belongs to the thioester dehydratase family. FabZ subfamily.</text>
</comment>
<dbReference type="InterPro" id="IPR013114">
    <property type="entry name" value="FabA_FabZ"/>
</dbReference>
<dbReference type="PATRIC" id="fig|1359.32.peg.1264"/>
<dbReference type="GO" id="GO:0016829">
    <property type="term" value="F:lyase activity"/>
    <property type="evidence" value="ECO:0007669"/>
    <property type="project" value="UniProtKB-KW"/>
</dbReference>
<organism evidence="3 4">
    <name type="scientific">Lactococcus lactis subsp. cremoris</name>
    <name type="common">Streptococcus cremoris</name>
    <dbReference type="NCBI Taxonomy" id="1359"/>
    <lineage>
        <taxon>Bacteria</taxon>
        <taxon>Bacillati</taxon>
        <taxon>Bacillota</taxon>
        <taxon>Bacilli</taxon>
        <taxon>Lactobacillales</taxon>
        <taxon>Streptococcaceae</taxon>
        <taxon>Lactococcus</taxon>
    </lineage>
</organism>
<dbReference type="Proteomes" id="UP000076519">
    <property type="component" value="Unassembled WGS sequence"/>
</dbReference>
<keyword evidence="2" id="KW-0456">Lyase</keyword>
<evidence type="ECO:0000313" key="3">
    <source>
        <dbReference type="EMBL" id="KZK08433.1"/>
    </source>
</evidence>
<comment type="caution">
    <text evidence="3">The sequence shown here is derived from an EMBL/GenBank/DDBJ whole genome shotgun (WGS) entry which is preliminary data.</text>
</comment>
<gene>
    <name evidence="3" type="ORF">AB996_0330</name>
</gene>
<dbReference type="AlphaFoldDB" id="A0A166KJ60"/>
<name>A0A166KJ60_LACLC</name>
<dbReference type="PANTHER" id="PTHR30272:SF1">
    <property type="entry name" value="3-HYDROXYACYL-[ACYL-CARRIER-PROTEIN] DEHYDRATASE"/>
    <property type="match status" value="1"/>
</dbReference>
<reference evidence="3 4" key="1">
    <citation type="submission" date="2015-08" db="EMBL/GenBank/DDBJ databases">
        <title>Draft Genome Sequences of 11 Lactococcus lactis subspecies cremoris strains.</title>
        <authorList>
            <person name="Wels M."/>
            <person name="Backus L."/>
            <person name="Boekhorst J."/>
            <person name="Dijkstra A."/>
            <person name="Beerthuizen M."/>
            <person name="Siezen R."/>
            <person name="Bachmann H."/>
            <person name="Van Hijum S."/>
        </authorList>
    </citation>
    <scope>NUCLEOTIDE SEQUENCE [LARGE SCALE GENOMIC DNA]</scope>
    <source>
        <strain evidence="3 4">KW10</strain>
    </source>
</reference>
<dbReference type="InterPro" id="IPR029069">
    <property type="entry name" value="HotDog_dom_sf"/>
</dbReference>
<evidence type="ECO:0000256" key="2">
    <source>
        <dbReference type="ARBA" id="ARBA00023239"/>
    </source>
</evidence>
<dbReference type="CDD" id="cd01288">
    <property type="entry name" value="FabZ"/>
    <property type="match status" value="1"/>
</dbReference>
<dbReference type="EMBL" id="LIYF01000005">
    <property type="protein sequence ID" value="KZK08433.1"/>
    <property type="molecule type" value="Genomic_DNA"/>
</dbReference>
<dbReference type="SUPFAM" id="SSF54637">
    <property type="entry name" value="Thioesterase/thiol ester dehydrase-isomerase"/>
    <property type="match status" value="1"/>
</dbReference>
<evidence type="ECO:0000313" key="4">
    <source>
        <dbReference type="Proteomes" id="UP000076519"/>
    </source>
</evidence>
<dbReference type="Pfam" id="PF07977">
    <property type="entry name" value="FabA"/>
    <property type="match status" value="1"/>
</dbReference>
<accession>A0A166KJ60</accession>